<feature type="domain" description="Helix-hairpin-helix DNA-binding motif class 1" evidence="3">
    <location>
        <begin position="31"/>
        <end position="50"/>
    </location>
</feature>
<reference evidence="4 5" key="1">
    <citation type="submission" date="2017-08" db="EMBL/GenBank/DDBJ databases">
        <title>WGS of Clinical strains of the CDC Group NO-1 linked to zoonotic infections in humans.</title>
        <authorList>
            <person name="Bernier A.-M."/>
            <person name="Bernard K."/>
        </authorList>
    </citation>
    <scope>NUCLEOTIDE SEQUENCE [LARGE SCALE GENOMIC DNA]</scope>
    <source>
        <strain evidence="4 5">NML03-0146</strain>
    </source>
</reference>
<dbReference type="GO" id="GO:0003677">
    <property type="term" value="F:DNA binding"/>
    <property type="evidence" value="ECO:0007669"/>
    <property type="project" value="InterPro"/>
</dbReference>
<protein>
    <recommendedName>
        <fullName evidence="3">Helix-hairpin-helix DNA-binding motif class 1 domain-containing protein</fullName>
    </recommendedName>
</protein>
<organism evidence="4 5">
    <name type="scientific">Vandammella animalimorsus</name>
    <dbReference type="NCBI Taxonomy" id="2029117"/>
    <lineage>
        <taxon>Bacteria</taxon>
        <taxon>Pseudomonadati</taxon>
        <taxon>Pseudomonadota</taxon>
        <taxon>Betaproteobacteria</taxon>
        <taxon>Burkholderiales</taxon>
        <taxon>Comamonadaceae</taxon>
        <taxon>Vandammella</taxon>
    </lineage>
</organism>
<feature type="region of interest" description="Disordered" evidence="1">
    <location>
        <begin position="88"/>
        <end position="133"/>
    </location>
</feature>
<name>A0A2A2ABP5_9BURK</name>
<dbReference type="SUPFAM" id="SSF47781">
    <property type="entry name" value="RuvA domain 2-like"/>
    <property type="match status" value="1"/>
</dbReference>
<dbReference type="GO" id="GO:0006281">
    <property type="term" value="P:DNA repair"/>
    <property type="evidence" value="ECO:0007669"/>
    <property type="project" value="InterPro"/>
</dbReference>
<feature type="signal peptide" evidence="2">
    <location>
        <begin position="1"/>
        <end position="21"/>
    </location>
</feature>
<evidence type="ECO:0000256" key="1">
    <source>
        <dbReference type="SAM" id="MobiDB-lite"/>
    </source>
</evidence>
<gene>
    <name evidence="4" type="ORF">CK620_04390</name>
</gene>
<feature type="chain" id="PRO_5012629605" description="Helix-hairpin-helix DNA-binding motif class 1 domain-containing protein" evidence="2">
    <location>
        <begin position="22"/>
        <end position="133"/>
    </location>
</feature>
<feature type="compositionally biased region" description="Low complexity" evidence="1">
    <location>
        <begin position="110"/>
        <end position="133"/>
    </location>
</feature>
<feature type="domain" description="Helix-hairpin-helix DNA-binding motif class 1" evidence="3">
    <location>
        <begin position="61"/>
        <end position="80"/>
    </location>
</feature>
<keyword evidence="2" id="KW-0732">Signal</keyword>
<evidence type="ECO:0000259" key="3">
    <source>
        <dbReference type="SMART" id="SM00278"/>
    </source>
</evidence>
<evidence type="ECO:0000313" key="5">
    <source>
        <dbReference type="Proteomes" id="UP000217999"/>
    </source>
</evidence>
<dbReference type="EMBL" id="NSJF01000002">
    <property type="protein sequence ID" value="PAT35158.1"/>
    <property type="molecule type" value="Genomic_DNA"/>
</dbReference>
<dbReference type="InterPro" id="IPR010994">
    <property type="entry name" value="RuvA_2-like"/>
</dbReference>
<dbReference type="RefSeq" id="WP_095549282.1">
    <property type="nucleotide sequence ID" value="NZ_NSJF01000002.1"/>
</dbReference>
<dbReference type="SMART" id="SM00278">
    <property type="entry name" value="HhH1"/>
    <property type="match status" value="2"/>
</dbReference>
<dbReference type="InterPro" id="IPR051675">
    <property type="entry name" value="Endo/Exo/Phosphatase_dom_1"/>
</dbReference>
<dbReference type="AlphaFoldDB" id="A0A2A2ABP5"/>
<dbReference type="InterPro" id="IPR003583">
    <property type="entry name" value="Hlx-hairpin-Hlx_DNA-bd_motif"/>
</dbReference>
<dbReference type="Pfam" id="PF12836">
    <property type="entry name" value="HHH_3"/>
    <property type="match status" value="1"/>
</dbReference>
<dbReference type="Gene3D" id="1.10.150.320">
    <property type="entry name" value="Photosystem II 12 kDa extrinsic protein"/>
    <property type="match status" value="1"/>
</dbReference>
<dbReference type="Proteomes" id="UP000217999">
    <property type="component" value="Unassembled WGS sequence"/>
</dbReference>
<dbReference type="PANTHER" id="PTHR21180:SF32">
    <property type="entry name" value="ENDONUCLEASE_EXONUCLEASE_PHOSPHATASE FAMILY DOMAIN-CONTAINING PROTEIN 1"/>
    <property type="match status" value="1"/>
</dbReference>
<evidence type="ECO:0000256" key="2">
    <source>
        <dbReference type="SAM" id="SignalP"/>
    </source>
</evidence>
<accession>A0A2A2ABP5</accession>
<proteinExistence type="predicted"/>
<dbReference type="PANTHER" id="PTHR21180">
    <property type="entry name" value="ENDONUCLEASE/EXONUCLEASE/PHOSPHATASE FAMILY DOMAIN-CONTAINING PROTEIN 1"/>
    <property type="match status" value="1"/>
</dbReference>
<evidence type="ECO:0000313" key="4">
    <source>
        <dbReference type="EMBL" id="PAT35158.1"/>
    </source>
</evidence>
<sequence length="133" mass="13629">MFKKLSILAAIWFWLVSAATAAVDVNKADAQELTQIKGIGAATAERIIEERAKGQFKDWDDFIARVKGVGAAKAQSLSDGGLTIGGAGYAPAAAPKPRKGKAEATPEPQASTAPAAKPAAATAAPSSPNQNKK</sequence>
<comment type="caution">
    <text evidence="4">The sequence shown here is derived from an EMBL/GenBank/DDBJ whole genome shotgun (WGS) entry which is preliminary data.</text>
</comment>